<dbReference type="GO" id="GO:0006406">
    <property type="term" value="P:mRNA export from nucleus"/>
    <property type="evidence" value="ECO:0007669"/>
    <property type="project" value="TreeGrafter"/>
</dbReference>
<evidence type="ECO:0000256" key="1">
    <source>
        <dbReference type="ARBA" id="ARBA00004567"/>
    </source>
</evidence>
<dbReference type="Proteomes" id="UP001054252">
    <property type="component" value="Unassembled WGS sequence"/>
</dbReference>
<name>A0AAV5I407_9ROSI</name>
<comment type="subcellular location">
    <subcellularLocation>
        <location evidence="1">Nucleus</location>
        <location evidence="1">Nuclear pore complex</location>
    </subcellularLocation>
</comment>
<keyword evidence="10" id="KW-1185">Reference proteome</keyword>
<keyword evidence="2" id="KW-0813">Transport</keyword>
<evidence type="ECO:0000256" key="2">
    <source>
        <dbReference type="ARBA" id="ARBA00022448"/>
    </source>
</evidence>
<keyword evidence="3" id="KW-0509">mRNA transport</keyword>
<reference evidence="9 10" key="1">
    <citation type="journal article" date="2021" name="Commun. Biol.">
        <title>The genome of Shorea leprosula (Dipterocarpaceae) highlights the ecological relevance of drought in aseasonal tropical rainforests.</title>
        <authorList>
            <person name="Ng K.K.S."/>
            <person name="Kobayashi M.J."/>
            <person name="Fawcett J.A."/>
            <person name="Hatakeyama M."/>
            <person name="Paape T."/>
            <person name="Ng C.H."/>
            <person name="Ang C.C."/>
            <person name="Tnah L.H."/>
            <person name="Lee C.T."/>
            <person name="Nishiyama T."/>
            <person name="Sese J."/>
            <person name="O'Brien M.J."/>
            <person name="Copetti D."/>
            <person name="Mohd Noor M.I."/>
            <person name="Ong R.C."/>
            <person name="Putra M."/>
            <person name="Sireger I.Z."/>
            <person name="Indrioko S."/>
            <person name="Kosugi Y."/>
            <person name="Izuno A."/>
            <person name="Isagi Y."/>
            <person name="Lee S.L."/>
            <person name="Shimizu K.K."/>
        </authorList>
    </citation>
    <scope>NUCLEOTIDE SEQUENCE [LARGE SCALE GENOMIC DNA]</scope>
    <source>
        <strain evidence="9">214</strain>
    </source>
</reference>
<evidence type="ECO:0000256" key="6">
    <source>
        <dbReference type="ARBA" id="ARBA00023132"/>
    </source>
</evidence>
<dbReference type="AlphaFoldDB" id="A0AAV5I407"/>
<dbReference type="Pfam" id="PF10168">
    <property type="entry name" value="Nup88"/>
    <property type="match status" value="1"/>
</dbReference>
<dbReference type="EMBL" id="BPVZ01000005">
    <property type="protein sequence ID" value="GKU92109.1"/>
    <property type="molecule type" value="Genomic_DNA"/>
</dbReference>
<comment type="caution">
    <text evidence="9">The sequence shown here is derived from an EMBL/GenBank/DDBJ whole genome shotgun (WGS) entry which is preliminary data.</text>
</comment>
<accession>A0AAV5I407</accession>
<dbReference type="PANTHER" id="PTHR13257">
    <property type="entry name" value="NUCLEOPORIN NUP84-RELATED"/>
    <property type="match status" value="1"/>
</dbReference>
<evidence type="ECO:0000256" key="7">
    <source>
        <dbReference type="ARBA" id="ARBA00023242"/>
    </source>
</evidence>
<dbReference type="InterPro" id="IPR019321">
    <property type="entry name" value="Nucleoporin_Nup88"/>
</dbReference>
<dbReference type="InterPro" id="IPR037700">
    <property type="entry name" value="NUP88/NUP82"/>
</dbReference>
<keyword evidence="8" id="KW-0175">Coiled coil</keyword>
<keyword evidence="4" id="KW-0653">Protein transport</keyword>
<evidence type="ECO:0000256" key="4">
    <source>
        <dbReference type="ARBA" id="ARBA00022927"/>
    </source>
</evidence>
<gene>
    <name evidence="9" type="ORF">SLEP1_g5881</name>
</gene>
<sequence>MRFNFDVGESSDGSRRSQTPKEEVQWILLQNHPIFASAASSSDGNTESAASVRSQRNLLAWDGASRLYYWDPVKQCLHRISIRLGEPEPTSVTASSPAKVLQADVRLNFVVSRISINRSGSTLLLAGSDGLCVMYLYGRTSTKDNTIVCRTASIGSQIYFNDSNVIRILQVAWQPYSDTHIGVLSSDSVFRLFDLSSDVMQPEQEYYLQPIEPGRSRNAASICPADFSFGGDHLWDRFSVFVLFSDGSVYILCPIVPFGSVYKWESILEIYNDAHTFGLKSANSTAVNNSNLAITWLEETFPELSQEATYGENISAVKACPYALFDASLALQGPLHKVCQGRGDETLAVRGAECEGRAVSLLYNLVSKDSILVTAWSGGQLQIDALADEIQPVWIDGSLPRLHVDSHNRILGVAMICESIVEEHSVLKFDQPSDSTAWLGHPPPLLRLAIVDLALPAKTENGSLITLFADPLMQERIYSLHDGGIDSIVLHFLPFTSQMVGKDDNMRTPSVHPVLSTCQGEKSLPSLFGFLSLSDSFGYSWVVVVTSSKECVVLEMKTWNLLLPIQVDTEKKPTSLEQRKEIETPDIINKELLSGPKVVLVPQASPNLRSVPADSIDGRSILHQYFKLFHENYVEYAHKVYFELKHHGPQLKRIIDGQHARLDEAQQKILKVEAKQSILEERIGRAIQRHNSLEQRLQHLRNLPGVHRKPLSRAEQEFKSELDQFTGVELDSLNSSIESLRARLRRYTQSSKDNPVSRQRQIPGRNILQDAQISQLKSSLAKLSLINNENSKKVKVLQSALKSRESGRT</sequence>
<organism evidence="9 10">
    <name type="scientific">Rubroshorea leprosula</name>
    <dbReference type="NCBI Taxonomy" id="152421"/>
    <lineage>
        <taxon>Eukaryota</taxon>
        <taxon>Viridiplantae</taxon>
        <taxon>Streptophyta</taxon>
        <taxon>Embryophyta</taxon>
        <taxon>Tracheophyta</taxon>
        <taxon>Spermatophyta</taxon>
        <taxon>Magnoliopsida</taxon>
        <taxon>eudicotyledons</taxon>
        <taxon>Gunneridae</taxon>
        <taxon>Pentapetalae</taxon>
        <taxon>rosids</taxon>
        <taxon>malvids</taxon>
        <taxon>Malvales</taxon>
        <taxon>Dipterocarpaceae</taxon>
        <taxon>Rubroshorea</taxon>
    </lineage>
</organism>
<evidence type="ECO:0000313" key="10">
    <source>
        <dbReference type="Proteomes" id="UP001054252"/>
    </source>
</evidence>
<dbReference type="GO" id="GO:0017056">
    <property type="term" value="F:structural constituent of nuclear pore"/>
    <property type="evidence" value="ECO:0007669"/>
    <property type="project" value="InterPro"/>
</dbReference>
<proteinExistence type="predicted"/>
<dbReference type="PANTHER" id="PTHR13257:SF0">
    <property type="entry name" value="NUCLEAR PORE COMPLEX PROTEIN NUP88"/>
    <property type="match status" value="1"/>
</dbReference>
<evidence type="ECO:0000256" key="5">
    <source>
        <dbReference type="ARBA" id="ARBA00023010"/>
    </source>
</evidence>
<keyword evidence="6" id="KW-0906">Nuclear pore complex</keyword>
<dbReference type="GO" id="GO:0000055">
    <property type="term" value="P:ribosomal large subunit export from nucleus"/>
    <property type="evidence" value="ECO:0007669"/>
    <property type="project" value="InterPro"/>
</dbReference>
<keyword evidence="5" id="KW-0811">Translocation</keyword>
<evidence type="ECO:0000256" key="8">
    <source>
        <dbReference type="SAM" id="Coils"/>
    </source>
</evidence>
<feature type="coiled-coil region" evidence="8">
    <location>
        <begin position="655"/>
        <end position="703"/>
    </location>
</feature>
<dbReference type="GO" id="GO:0005643">
    <property type="term" value="C:nuclear pore"/>
    <property type="evidence" value="ECO:0007669"/>
    <property type="project" value="UniProtKB-SubCell"/>
</dbReference>
<evidence type="ECO:0000313" key="9">
    <source>
        <dbReference type="EMBL" id="GKU92109.1"/>
    </source>
</evidence>
<protein>
    <recommendedName>
        <fullName evidence="11">Nuclear pore complex protein NUP88</fullName>
    </recommendedName>
</protein>
<dbReference type="GO" id="GO:0000056">
    <property type="term" value="P:ribosomal small subunit export from nucleus"/>
    <property type="evidence" value="ECO:0007669"/>
    <property type="project" value="InterPro"/>
</dbReference>
<dbReference type="GO" id="GO:0006606">
    <property type="term" value="P:protein import into nucleus"/>
    <property type="evidence" value="ECO:0007669"/>
    <property type="project" value="TreeGrafter"/>
</dbReference>
<keyword evidence="7" id="KW-0539">Nucleus</keyword>
<dbReference type="SUPFAM" id="SSF50978">
    <property type="entry name" value="WD40 repeat-like"/>
    <property type="match status" value="1"/>
</dbReference>
<evidence type="ECO:0000256" key="3">
    <source>
        <dbReference type="ARBA" id="ARBA00022816"/>
    </source>
</evidence>
<evidence type="ECO:0008006" key="11">
    <source>
        <dbReference type="Google" id="ProtNLM"/>
    </source>
</evidence>
<dbReference type="InterPro" id="IPR036322">
    <property type="entry name" value="WD40_repeat_dom_sf"/>
</dbReference>